<gene>
    <name evidence="2" type="ORF">ACH5RR_008779</name>
</gene>
<evidence type="ECO:0000313" key="2">
    <source>
        <dbReference type="EMBL" id="KAL3529457.1"/>
    </source>
</evidence>
<dbReference type="AlphaFoldDB" id="A0ABD3AG54"/>
<accession>A0ABD3AG54</accession>
<proteinExistence type="predicted"/>
<evidence type="ECO:0000313" key="3">
    <source>
        <dbReference type="Proteomes" id="UP001630127"/>
    </source>
</evidence>
<dbReference type="Proteomes" id="UP001630127">
    <property type="component" value="Unassembled WGS sequence"/>
</dbReference>
<keyword evidence="3" id="KW-1185">Reference proteome</keyword>
<dbReference type="Pfam" id="PF00078">
    <property type="entry name" value="RVT_1"/>
    <property type="match status" value="1"/>
</dbReference>
<dbReference type="InterPro" id="IPR000477">
    <property type="entry name" value="RT_dom"/>
</dbReference>
<feature type="domain" description="Reverse transcriptase" evidence="1">
    <location>
        <begin position="3"/>
        <end position="118"/>
    </location>
</feature>
<dbReference type="EMBL" id="JBJUIK010000004">
    <property type="protein sequence ID" value="KAL3529457.1"/>
    <property type="molecule type" value="Genomic_DNA"/>
</dbReference>
<organism evidence="2 3">
    <name type="scientific">Cinchona calisaya</name>
    <dbReference type="NCBI Taxonomy" id="153742"/>
    <lineage>
        <taxon>Eukaryota</taxon>
        <taxon>Viridiplantae</taxon>
        <taxon>Streptophyta</taxon>
        <taxon>Embryophyta</taxon>
        <taxon>Tracheophyta</taxon>
        <taxon>Spermatophyta</taxon>
        <taxon>Magnoliopsida</taxon>
        <taxon>eudicotyledons</taxon>
        <taxon>Gunneridae</taxon>
        <taxon>Pentapetalae</taxon>
        <taxon>asterids</taxon>
        <taxon>lamiids</taxon>
        <taxon>Gentianales</taxon>
        <taxon>Rubiaceae</taxon>
        <taxon>Cinchonoideae</taxon>
        <taxon>Cinchoneae</taxon>
        <taxon>Cinchona</taxon>
    </lineage>
</organism>
<evidence type="ECO:0000259" key="1">
    <source>
        <dbReference type="Pfam" id="PF00078"/>
    </source>
</evidence>
<reference evidence="2 3" key="1">
    <citation type="submission" date="2024-11" db="EMBL/GenBank/DDBJ databases">
        <title>A near-complete genome assembly of Cinchona calisaya.</title>
        <authorList>
            <person name="Lian D.C."/>
            <person name="Zhao X.W."/>
            <person name="Wei L."/>
        </authorList>
    </citation>
    <scope>NUCLEOTIDE SEQUENCE [LARGE SCALE GENOMIC DNA]</scope>
    <source>
        <tissue evidence="2">Nenye</tissue>
    </source>
</reference>
<comment type="caution">
    <text evidence="2">The sequence shown here is derived from an EMBL/GenBank/DDBJ whole genome shotgun (WGS) entry which is preliminary data.</text>
</comment>
<dbReference type="PANTHER" id="PTHR33116:SF67">
    <property type="entry name" value="REVERSE TRANSCRIPTASE"/>
    <property type="match status" value="1"/>
</dbReference>
<dbReference type="PANTHER" id="PTHR33116">
    <property type="entry name" value="REVERSE TRANSCRIPTASE ZINC-BINDING DOMAIN-CONTAINING PROTEIN-RELATED-RELATED"/>
    <property type="match status" value="1"/>
</dbReference>
<protein>
    <recommendedName>
        <fullName evidence="1">Reverse transcriptase domain-containing protein</fullName>
    </recommendedName>
</protein>
<name>A0ABD3AG54_9GENT</name>
<sequence>MLINGESAGFFKSSSVIKQGDPLSPYSFIIGLKVLSRGLNAMVEKKKIIPYGLPRNSMVISHLAFADDVVIFSRWDTKSIQHLWDFLHTYEYGSRQRINLCKSFLFTSRQMKLRQLGLLDRLLGIKQMAFPLHYLGCFLNNGCKRISHYQYLVEKIQCRLAG</sequence>